<dbReference type="GO" id="GO:0005856">
    <property type="term" value="C:cytoskeleton"/>
    <property type="evidence" value="ECO:0007669"/>
    <property type="project" value="UniProtKB-SubCell"/>
</dbReference>
<dbReference type="GO" id="GO:0046872">
    <property type="term" value="F:metal ion binding"/>
    <property type="evidence" value="ECO:0007669"/>
    <property type="project" value="UniProtKB-UniRule"/>
</dbReference>
<protein>
    <recommendedName>
        <fullName evidence="32">Gephyrin</fullName>
        <ecNumber evidence="9">2.10.1.1</ecNumber>
        <ecNumber evidence="8">2.7.7.75</ecNumber>
    </recommendedName>
</protein>
<evidence type="ECO:0000256" key="3">
    <source>
        <dbReference type="ARBA" id="ARBA00004279"/>
    </source>
</evidence>
<dbReference type="GO" id="GO:0072579">
    <property type="term" value="P:glycine receptor clustering"/>
    <property type="evidence" value="ECO:0007669"/>
    <property type="project" value="TreeGrafter"/>
</dbReference>
<evidence type="ECO:0000259" key="35">
    <source>
        <dbReference type="SMART" id="SM00852"/>
    </source>
</evidence>
<comment type="similarity">
    <text evidence="33">Belongs to the MoeA family.</text>
</comment>
<dbReference type="PROSITE" id="PS01079">
    <property type="entry name" value="MOCF_BIOSYNTHESIS_2"/>
    <property type="match status" value="1"/>
</dbReference>
<dbReference type="GeneID" id="108257648"/>
<dbReference type="FunFam" id="2.40.340.10:FF:000001">
    <property type="entry name" value="Molybdopterin molybdenumtransferase"/>
    <property type="match status" value="1"/>
</dbReference>
<reference evidence="37" key="2">
    <citation type="submission" date="2025-08" db="UniProtKB">
        <authorList>
            <consortium name="RefSeq"/>
        </authorList>
    </citation>
    <scope>IDENTIFICATION</scope>
    <source>
        <tissue evidence="37">Blood</tissue>
    </source>
</reference>
<feature type="domain" description="MoaB/Mog" evidence="35">
    <location>
        <begin position="542"/>
        <end position="685"/>
    </location>
</feature>
<dbReference type="FunFam" id="2.170.190.11:FF:000001">
    <property type="entry name" value="Molybdopterin molybdenumtransferase"/>
    <property type="match status" value="1"/>
</dbReference>
<evidence type="ECO:0000256" key="22">
    <source>
        <dbReference type="ARBA" id="ARBA00023257"/>
    </source>
</evidence>
<dbReference type="Proteomes" id="UP000221080">
    <property type="component" value="Chromosome 25"/>
</dbReference>
<keyword evidence="17 33" id="KW-0460">Magnesium</keyword>
<dbReference type="SUPFAM" id="SSF53218">
    <property type="entry name" value="Molybdenum cofactor biosynthesis proteins"/>
    <property type="match status" value="2"/>
</dbReference>
<evidence type="ECO:0000256" key="11">
    <source>
        <dbReference type="ARBA" id="ARBA00022490"/>
    </source>
</evidence>
<dbReference type="SUPFAM" id="SSF63867">
    <property type="entry name" value="MoeA C-terminal domain-like"/>
    <property type="match status" value="1"/>
</dbReference>
<keyword evidence="25" id="KW-0449">Lipoprotein</keyword>
<evidence type="ECO:0000256" key="34">
    <source>
        <dbReference type="SAM" id="MobiDB-lite"/>
    </source>
</evidence>
<dbReference type="Pfam" id="PF00994">
    <property type="entry name" value="MoCF_biosynth"/>
    <property type="match status" value="2"/>
</dbReference>
<dbReference type="SMART" id="SM00852">
    <property type="entry name" value="MoCF_biosynth"/>
    <property type="match status" value="2"/>
</dbReference>
<keyword evidence="23" id="KW-0511">Multifunctional enzyme</keyword>
<dbReference type="GO" id="GO:0007529">
    <property type="term" value="P:establishment of synaptic specificity at neuromuscular junction"/>
    <property type="evidence" value="ECO:0007669"/>
    <property type="project" value="TreeGrafter"/>
</dbReference>
<evidence type="ECO:0000256" key="6">
    <source>
        <dbReference type="ARBA" id="ARBA00007589"/>
    </source>
</evidence>
<sequence length="776" mass="84139">MASDGMILTNHDHQIRVGVLTVSDSCFRNLAEDRSGINLKDLVHDPSLLGGTISAYKIVPDEIDEIKETLVDWCDEKELNLILTTGGTGFAPRDVTPEATKEVIEREAPGMSLAMLMGSLNVTPLGMLSRPVCGIRGKTLIINLPGSKKGSQECFQFILPALPHAIDLLREAVVKVKEAANDLEDLPSPPPPLSPPPSSSPAHRQTEDKGVQCEEEEEEKKDSGVASAEDSSSSHITAASIAAKIPDSIISRGVQVLPRDTASLSTTPSESPRAQATSRLSTASCPTPKARLPSSSSTLSIAEASRREFRAHLDEVITLKSRYSTLDQVQSRCSSKENILRASHSAVDITKVARRHRMSPFPLTSMDKAFITVLEMTPVLGTEIINYRDGMGRVLAQDVYAKDNLPPFPASVKDGYAVRAADGPGDRFIIGESQAGEQPTHTVMPGQVMRVTTGAPIPCGADAVVQVEDTELLRESEDGTEELEVRILVQARPGQDIRPIGHDIKRGECVLAKGTHMGPSEIGLLATVGVTEVEVHKFPVVAVMSTGNELLNPEDDLHPGKIRDSNRSTLLATIQEHGYPTINLGIVGDNPDDLLNALNEGISRADVIITSGGVSMGEKDYLKQVLDIDLHAQIHFGRVFMKPGLPTTFATLDMDGTRKLIFALPGNPVSAVVTCNLFVIPALRKMQGILDPRPTIIKARLSCDVKLDPRPEYHRCILTWHHQEPLPWAQSTGNQVNSRLMSMRSANGLLMLPPKTEQYVELHKGEVVDVMVIGRL</sequence>
<evidence type="ECO:0000256" key="2">
    <source>
        <dbReference type="ARBA" id="ARBA00004245"/>
    </source>
</evidence>
<comment type="cofactor">
    <cofactor evidence="1 33">
        <name>Mg(2+)</name>
        <dbReference type="ChEBI" id="CHEBI:18420"/>
    </cofactor>
</comment>
<evidence type="ECO:0000256" key="31">
    <source>
        <dbReference type="ARBA" id="ARBA00060421"/>
    </source>
</evidence>
<evidence type="ECO:0000256" key="9">
    <source>
        <dbReference type="ARBA" id="ARBA00013269"/>
    </source>
</evidence>
<dbReference type="GO" id="GO:0097112">
    <property type="term" value="P:gamma-aminobutyric acid receptor clustering"/>
    <property type="evidence" value="ECO:0007669"/>
    <property type="project" value="TreeGrafter"/>
</dbReference>
<keyword evidence="36" id="KW-1185">Reference proteome</keyword>
<keyword evidence="11" id="KW-0963">Cytoplasm</keyword>
<keyword evidence="18" id="KW-0770">Synapse</keyword>
<feature type="domain" description="MoaB/Mog" evidence="35">
    <location>
        <begin position="18"/>
        <end position="165"/>
    </location>
</feature>
<dbReference type="InterPro" id="IPR036688">
    <property type="entry name" value="MoeA_C_domain_IV_sf"/>
</dbReference>
<evidence type="ECO:0000256" key="20">
    <source>
        <dbReference type="ARBA" id="ARBA00023150"/>
    </source>
</evidence>
<dbReference type="InterPro" id="IPR005111">
    <property type="entry name" value="MoeA_C_domain_IV"/>
</dbReference>
<evidence type="ECO:0000256" key="1">
    <source>
        <dbReference type="ARBA" id="ARBA00001946"/>
    </source>
</evidence>
<dbReference type="NCBIfam" id="NF045515">
    <property type="entry name" value="Glp_gephyrin"/>
    <property type="match status" value="1"/>
</dbReference>
<organism evidence="36 37">
    <name type="scientific">Ictalurus punctatus</name>
    <name type="common">Channel catfish</name>
    <name type="synonym">Silurus punctatus</name>
    <dbReference type="NCBI Taxonomy" id="7998"/>
    <lineage>
        <taxon>Eukaryota</taxon>
        <taxon>Metazoa</taxon>
        <taxon>Chordata</taxon>
        <taxon>Craniata</taxon>
        <taxon>Vertebrata</taxon>
        <taxon>Euteleostomi</taxon>
        <taxon>Actinopterygii</taxon>
        <taxon>Neopterygii</taxon>
        <taxon>Teleostei</taxon>
        <taxon>Ostariophysi</taxon>
        <taxon>Siluriformes</taxon>
        <taxon>Ictaluridae</taxon>
        <taxon>Ictalurus</taxon>
    </lineage>
</organism>
<evidence type="ECO:0000256" key="17">
    <source>
        <dbReference type="ARBA" id="ARBA00022842"/>
    </source>
</evidence>
<dbReference type="InterPro" id="IPR001453">
    <property type="entry name" value="MoaB/Mog_dom"/>
</dbReference>
<dbReference type="FunFam" id="3.90.105.10:FF:000004">
    <property type="entry name" value="Molybdopterin molybdenumtransferase"/>
    <property type="match status" value="1"/>
</dbReference>
<dbReference type="InterPro" id="IPR036425">
    <property type="entry name" value="MoaB/Mog-like_dom_sf"/>
</dbReference>
<dbReference type="Gene3D" id="3.90.105.10">
    <property type="entry name" value="Molybdopterin biosynthesis moea protein, domain 2"/>
    <property type="match status" value="1"/>
</dbReference>
<keyword evidence="10" id="KW-1003">Cell membrane</keyword>
<dbReference type="GO" id="GO:0005829">
    <property type="term" value="C:cytosol"/>
    <property type="evidence" value="ECO:0007669"/>
    <property type="project" value="UniProtKB-SubCell"/>
</dbReference>
<dbReference type="Pfam" id="PF03453">
    <property type="entry name" value="MoeA_N"/>
    <property type="match status" value="1"/>
</dbReference>
<evidence type="ECO:0000313" key="36">
    <source>
        <dbReference type="Proteomes" id="UP000221080"/>
    </source>
</evidence>
<dbReference type="GO" id="GO:0061599">
    <property type="term" value="F:molybdopterin molybdotransferase activity"/>
    <property type="evidence" value="ECO:0007669"/>
    <property type="project" value="UniProtKB-UniRule"/>
</dbReference>
<dbReference type="NCBIfam" id="TIGR00177">
    <property type="entry name" value="molyb_syn"/>
    <property type="match status" value="2"/>
</dbReference>
<evidence type="ECO:0000256" key="29">
    <source>
        <dbReference type="ARBA" id="ARBA00055539"/>
    </source>
</evidence>
<dbReference type="CDD" id="cd00886">
    <property type="entry name" value="MogA_MoaB"/>
    <property type="match status" value="1"/>
</dbReference>
<evidence type="ECO:0000256" key="10">
    <source>
        <dbReference type="ARBA" id="ARBA00022475"/>
    </source>
</evidence>
<dbReference type="GO" id="GO:0006777">
    <property type="term" value="P:Mo-molybdopterin cofactor biosynthetic process"/>
    <property type="evidence" value="ECO:0007669"/>
    <property type="project" value="UniProtKB-UniRule"/>
</dbReference>
<evidence type="ECO:0000256" key="5">
    <source>
        <dbReference type="ARBA" id="ARBA00005046"/>
    </source>
</evidence>
<keyword evidence="14 33" id="KW-0479">Metal-binding</keyword>
<feature type="region of interest" description="Disordered" evidence="34">
    <location>
        <begin position="182"/>
        <end position="233"/>
    </location>
</feature>
<feature type="compositionally biased region" description="Polar residues" evidence="34">
    <location>
        <begin position="262"/>
        <end position="285"/>
    </location>
</feature>
<evidence type="ECO:0000256" key="7">
    <source>
        <dbReference type="ARBA" id="ARBA00008339"/>
    </source>
</evidence>
<evidence type="ECO:0000256" key="18">
    <source>
        <dbReference type="ARBA" id="ARBA00023018"/>
    </source>
</evidence>
<gene>
    <name evidence="37" type="primary">gphnb</name>
</gene>
<dbReference type="GO" id="GO:0030425">
    <property type="term" value="C:dendrite"/>
    <property type="evidence" value="ECO:0007669"/>
    <property type="project" value="UniProtKB-SubCell"/>
</dbReference>
<dbReference type="InterPro" id="IPR005110">
    <property type="entry name" value="MoeA_linker/N"/>
</dbReference>
<dbReference type="PANTHER" id="PTHR10192:SF5">
    <property type="entry name" value="GEPHYRIN"/>
    <property type="match status" value="1"/>
</dbReference>
<keyword evidence="12 33" id="KW-0500">Molybdenum</keyword>
<evidence type="ECO:0000256" key="19">
    <source>
        <dbReference type="ARBA" id="ARBA00023136"/>
    </source>
</evidence>
<evidence type="ECO:0000256" key="13">
    <source>
        <dbReference type="ARBA" id="ARBA00022679"/>
    </source>
</evidence>
<evidence type="ECO:0000256" key="25">
    <source>
        <dbReference type="ARBA" id="ARBA00023288"/>
    </source>
</evidence>
<comment type="function">
    <text evidence="30">Microtubule-associated protein involved in membrane protein-cytoskeleton interactions. It is thought to anchor the inhibitory glycine receptor (GLYR) to subsynaptic microtubules. Acts as a major instructive molecule at inhibitory synapses, where it also clusters GABA type A receptors.</text>
</comment>
<comment type="function">
    <text evidence="29">Also has a catalytic activity and catalyzes two steps in the biosynthesis of the molybdenum cofactor. In the first step, molybdopterin is adenylated. Subsequently, molybdate is inserted into adenylated molybdopterin and AMP is released.</text>
</comment>
<comment type="similarity">
    <text evidence="6">In the N-terminal section; belongs to the MoaB/Mog family.</text>
</comment>
<evidence type="ECO:0000256" key="15">
    <source>
        <dbReference type="ARBA" id="ARBA00022741"/>
    </source>
</evidence>
<evidence type="ECO:0000256" key="27">
    <source>
        <dbReference type="ARBA" id="ARBA00050229"/>
    </source>
</evidence>
<evidence type="ECO:0000256" key="4">
    <source>
        <dbReference type="ARBA" id="ARBA00004514"/>
    </source>
</evidence>
<dbReference type="SUPFAM" id="SSF63882">
    <property type="entry name" value="MoeA N-terminal region -like"/>
    <property type="match status" value="1"/>
</dbReference>
<accession>A0A9F7R178</accession>
<comment type="similarity">
    <text evidence="7">In the C-terminal section; belongs to the MoeA family.</text>
</comment>
<keyword evidence="21" id="KW-0206">Cytoskeleton</keyword>
<dbReference type="GO" id="GO:0005524">
    <property type="term" value="F:ATP binding"/>
    <property type="evidence" value="ECO:0007669"/>
    <property type="project" value="UniProtKB-UniRule"/>
</dbReference>
<dbReference type="GO" id="GO:0061598">
    <property type="term" value="F:molybdopterin adenylyltransferase activity"/>
    <property type="evidence" value="ECO:0007669"/>
    <property type="project" value="UniProtKB-UniRule"/>
</dbReference>
<evidence type="ECO:0000256" key="12">
    <source>
        <dbReference type="ARBA" id="ARBA00022505"/>
    </source>
</evidence>
<keyword evidence="24" id="KW-0966">Cell projection</keyword>
<evidence type="ECO:0000256" key="21">
    <source>
        <dbReference type="ARBA" id="ARBA00023212"/>
    </source>
</evidence>
<reference evidence="36" key="1">
    <citation type="journal article" date="2016" name="Nat. Commun.">
        <title>The channel catfish genome sequence provides insights into the evolution of scale formation in teleosts.</title>
        <authorList>
            <person name="Liu Z."/>
            <person name="Liu S."/>
            <person name="Yao J."/>
            <person name="Bao L."/>
            <person name="Zhang J."/>
            <person name="Li Y."/>
            <person name="Jiang C."/>
            <person name="Sun L."/>
            <person name="Wang R."/>
            <person name="Zhang Y."/>
            <person name="Zhou T."/>
            <person name="Zeng Q."/>
            <person name="Fu Q."/>
            <person name="Gao S."/>
            <person name="Li N."/>
            <person name="Koren S."/>
            <person name="Jiang Y."/>
            <person name="Zimin A."/>
            <person name="Xu P."/>
            <person name="Phillippy A.M."/>
            <person name="Geng X."/>
            <person name="Song L."/>
            <person name="Sun F."/>
            <person name="Li C."/>
            <person name="Wang X."/>
            <person name="Chen A."/>
            <person name="Jin Y."/>
            <person name="Yuan Z."/>
            <person name="Yang Y."/>
            <person name="Tan S."/>
            <person name="Peatman E."/>
            <person name="Lu J."/>
            <person name="Qin Z."/>
            <person name="Dunham R."/>
            <person name="Li Z."/>
            <person name="Sonstegard T."/>
            <person name="Feng J."/>
            <person name="Danzmann R.G."/>
            <person name="Schroeder S."/>
            <person name="Scheffler B."/>
            <person name="Duke M.V."/>
            <person name="Ballard L."/>
            <person name="Kucuktas H."/>
            <person name="Kaltenboeck L."/>
            <person name="Liu H."/>
            <person name="Armbruster J."/>
            <person name="Xie Y."/>
            <person name="Kirby M.L."/>
            <person name="Tian Y."/>
            <person name="Flanagan M.E."/>
            <person name="Mu W."/>
            <person name="Waldbieser G.C."/>
        </authorList>
    </citation>
    <scope>NUCLEOTIDE SEQUENCE [LARGE SCALE GENOMIC DNA]</scope>
    <source>
        <strain evidence="36">SDA103</strain>
    </source>
</reference>
<dbReference type="Gene3D" id="2.170.190.11">
    <property type="entry name" value="Molybdopterin biosynthesis moea protein, domain 3"/>
    <property type="match status" value="1"/>
</dbReference>
<dbReference type="PROSITE" id="PS01078">
    <property type="entry name" value="MOCF_BIOSYNTHESIS_1"/>
    <property type="match status" value="1"/>
</dbReference>
<proteinExistence type="inferred from homology"/>
<evidence type="ECO:0000256" key="28">
    <source>
        <dbReference type="ARBA" id="ARBA00051501"/>
    </source>
</evidence>
<feature type="compositionally biased region" description="Low complexity" evidence="34">
    <location>
        <begin position="224"/>
        <end position="233"/>
    </location>
</feature>
<evidence type="ECO:0000256" key="14">
    <source>
        <dbReference type="ARBA" id="ARBA00022723"/>
    </source>
</evidence>
<dbReference type="EC" id="2.10.1.1" evidence="9"/>
<evidence type="ECO:0000313" key="37">
    <source>
        <dbReference type="RefSeq" id="XP_053531840.1"/>
    </source>
</evidence>
<evidence type="ECO:0000256" key="32">
    <source>
        <dbReference type="ARBA" id="ARBA00073890"/>
    </source>
</evidence>
<dbReference type="InterPro" id="IPR008284">
    <property type="entry name" value="MoCF_biosynth_CS"/>
</dbReference>
<evidence type="ECO:0000256" key="26">
    <source>
        <dbReference type="ARBA" id="ARBA00034105"/>
    </source>
</evidence>
<feature type="region of interest" description="Disordered" evidence="34">
    <location>
        <begin position="261"/>
        <end position="299"/>
    </location>
</feature>
<dbReference type="GO" id="GO:0099634">
    <property type="term" value="C:postsynaptic specialization membrane"/>
    <property type="evidence" value="ECO:0007669"/>
    <property type="project" value="GOC"/>
</dbReference>
<keyword evidence="13 33" id="KW-0808">Transferase</keyword>
<dbReference type="EC" id="2.7.7.75" evidence="8"/>
<keyword evidence="15" id="KW-0547">Nucleotide-binding</keyword>
<dbReference type="AlphaFoldDB" id="A0A9F7R178"/>
<name>A0A9F7R178_ICTPU</name>
<evidence type="ECO:0000256" key="8">
    <source>
        <dbReference type="ARBA" id="ARBA00012509"/>
    </source>
</evidence>
<dbReference type="FunFam" id="3.40.980.10:FF:000001">
    <property type="entry name" value="Molybdopterin molybdenumtransferase"/>
    <property type="match status" value="1"/>
</dbReference>
<keyword evidence="19" id="KW-0472">Membrane</keyword>
<dbReference type="InterPro" id="IPR038987">
    <property type="entry name" value="MoeA-like"/>
</dbReference>
<dbReference type="Gene3D" id="2.40.340.10">
    <property type="entry name" value="MoeA, C-terminal, domain IV"/>
    <property type="match status" value="1"/>
</dbReference>
<dbReference type="GO" id="GO:0098970">
    <property type="term" value="P:postsynaptic neurotransmitter receptor diffusion trapping"/>
    <property type="evidence" value="ECO:0007669"/>
    <property type="project" value="TreeGrafter"/>
</dbReference>
<dbReference type="PANTHER" id="PTHR10192">
    <property type="entry name" value="MOLYBDOPTERIN BIOSYNTHESIS PROTEIN"/>
    <property type="match status" value="1"/>
</dbReference>
<evidence type="ECO:0000256" key="33">
    <source>
        <dbReference type="RuleBase" id="RU365090"/>
    </source>
</evidence>
<evidence type="ECO:0000256" key="30">
    <source>
        <dbReference type="ARBA" id="ARBA00059974"/>
    </source>
</evidence>
<dbReference type="Gene3D" id="3.40.980.10">
    <property type="entry name" value="MoaB/Mog-like domain"/>
    <property type="match status" value="2"/>
</dbReference>
<dbReference type="Pfam" id="PF03454">
    <property type="entry name" value="MoeA_C"/>
    <property type="match status" value="1"/>
</dbReference>
<dbReference type="FunFam" id="3.40.980.10:FF:000002">
    <property type="entry name" value="Molybdopterin molybdenumtransferase"/>
    <property type="match status" value="1"/>
</dbReference>
<keyword evidence="20 33" id="KW-0501">Molybdenum cofactor biosynthesis</keyword>
<keyword evidence="16" id="KW-0067">ATP-binding</keyword>
<comment type="catalytic activity">
    <reaction evidence="27">
        <text>adenylyl-molybdopterin + molybdate = Mo-molybdopterin + AMP + H(+)</text>
        <dbReference type="Rhea" id="RHEA:35047"/>
        <dbReference type="ChEBI" id="CHEBI:15378"/>
        <dbReference type="ChEBI" id="CHEBI:36264"/>
        <dbReference type="ChEBI" id="CHEBI:62727"/>
        <dbReference type="ChEBI" id="CHEBI:71302"/>
        <dbReference type="ChEBI" id="CHEBI:456215"/>
        <dbReference type="EC" id="2.10.1.1"/>
    </reaction>
    <physiologicalReaction direction="left-to-right" evidence="27">
        <dbReference type="Rhea" id="RHEA:35048"/>
    </physiologicalReaction>
</comment>
<comment type="pathway">
    <text evidence="5 33">Cofactor biosynthesis; molybdopterin biosynthesis.</text>
</comment>
<keyword evidence="22" id="KW-0628">Postsynaptic cell membrane</keyword>
<dbReference type="GO" id="GO:0014069">
    <property type="term" value="C:postsynaptic density"/>
    <property type="evidence" value="ECO:0007669"/>
    <property type="project" value="UniProtKB-SubCell"/>
</dbReference>
<comment type="subcellular location">
    <subcellularLocation>
        <location evidence="3">Cell projection</location>
        <location evidence="3">Dendrite</location>
    </subcellularLocation>
    <subcellularLocation>
        <location evidence="2">Cytoplasm</location>
        <location evidence="2">Cytoskeleton</location>
    </subcellularLocation>
    <subcellularLocation>
        <location evidence="4">Cytoplasm</location>
        <location evidence="4">Cytosol</location>
    </subcellularLocation>
    <subcellularLocation>
        <location evidence="31">Postsynaptic cell membrane</location>
        <topology evidence="31">Lipid-anchor</topology>
        <orientation evidence="31">Cytoplasmic side</orientation>
    </subcellularLocation>
    <subcellularLocation>
        <location evidence="26">Postsynaptic density</location>
    </subcellularLocation>
</comment>
<dbReference type="InterPro" id="IPR036135">
    <property type="entry name" value="MoeA_linker/N_sf"/>
</dbReference>
<dbReference type="CTD" id="100007749"/>
<dbReference type="CDD" id="cd00887">
    <property type="entry name" value="MoeA"/>
    <property type="match status" value="1"/>
</dbReference>
<evidence type="ECO:0000256" key="24">
    <source>
        <dbReference type="ARBA" id="ARBA00023273"/>
    </source>
</evidence>
<evidence type="ECO:0000256" key="23">
    <source>
        <dbReference type="ARBA" id="ARBA00023268"/>
    </source>
</evidence>
<dbReference type="RefSeq" id="XP_053531840.1">
    <property type="nucleotide sequence ID" value="XM_053675865.1"/>
</dbReference>
<evidence type="ECO:0000256" key="16">
    <source>
        <dbReference type="ARBA" id="ARBA00022840"/>
    </source>
</evidence>
<comment type="catalytic activity">
    <reaction evidence="28">
        <text>molybdopterin + ATP + H(+) = adenylyl-molybdopterin + diphosphate</text>
        <dbReference type="Rhea" id="RHEA:31331"/>
        <dbReference type="ChEBI" id="CHEBI:15378"/>
        <dbReference type="ChEBI" id="CHEBI:30616"/>
        <dbReference type="ChEBI" id="CHEBI:33019"/>
        <dbReference type="ChEBI" id="CHEBI:58698"/>
        <dbReference type="ChEBI" id="CHEBI:62727"/>
        <dbReference type="EC" id="2.7.7.75"/>
    </reaction>
    <physiologicalReaction direction="left-to-right" evidence="28">
        <dbReference type="Rhea" id="RHEA:31332"/>
    </physiologicalReaction>
</comment>
<comment type="function">
    <text evidence="33">Catalyzes two steps in the biosynthesis of the molybdenum cofactor. In the first step, molybdopterin is adenylated. Subsequently, molybdate is inserted into adenylated molybdopterin and AMP is released.</text>
</comment>
<feature type="compositionally biased region" description="Pro residues" evidence="34">
    <location>
        <begin position="187"/>
        <end position="199"/>
    </location>
</feature>